<name>A0ABV1VBG3_9ACTN</name>
<dbReference type="RefSeq" id="WP_350715461.1">
    <property type="nucleotide sequence ID" value="NZ_JBEPCO010000002.1"/>
</dbReference>
<evidence type="ECO:0000313" key="3">
    <source>
        <dbReference type="Proteomes" id="UP001490330"/>
    </source>
</evidence>
<keyword evidence="3" id="KW-1185">Reference proteome</keyword>
<reference evidence="2 3" key="1">
    <citation type="submission" date="2024-06" db="EMBL/GenBank/DDBJ databases">
        <title>The Natural Products Discovery Center: Release of the First 8490 Sequenced Strains for Exploring Actinobacteria Biosynthetic Diversity.</title>
        <authorList>
            <person name="Kalkreuter E."/>
            <person name="Kautsar S.A."/>
            <person name="Yang D."/>
            <person name="Bader C.D."/>
            <person name="Teijaro C.N."/>
            <person name="Fluegel L."/>
            <person name="Davis C.M."/>
            <person name="Simpson J.R."/>
            <person name="Lauterbach L."/>
            <person name="Steele A.D."/>
            <person name="Gui C."/>
            <person name="Meng S."/>
            <person name="Li G."/>
            <person name="Viehrig K."/>
            <person name="Ye F."/>
            <person name="Su P."/>
            <person name="Kiefer A.F."/>
            <person name="Nichols A."/>
            <person name="Cepeda A.J."/>
            <person name="Yan W."/>
            <person name="Fan B."/>
            <person name="Jiang Y."/>
            <person name="Adhikari A."/>
            <person name="Zheng C.-J."/>
            <person name="Schuster L."/>
            <person name="Cowan T.M."/>
            <person name="Smanski M.J."/>
            <person name="Chevrette M.G."/>
            <person name="De Carvalho L.P.S."/>
            <person name="Shen B."/>
        </authorList>
    </citation>
    <scope>NUCLEOTIDE SEQUENCE [LARGE SCALE GENOMIC DNA]</scope>
    <source>
        <strain evidence="2 3">NPDC000632</strain>
    </source>
</reference>
<feature type="region of interest" description="Disordered" evidence="1">
    <location>
        <begin position="1"/>
        <end position="35"/>
    </location>
</feature>
<sequence length="408" mass="43320">MLYVGGGNTARDATSASTASNNSAVSRTTPPKRMKGVLLAYGPRTKVSDGGENGPVRGRPETIASLQALVGRYGRSHARSNQGVTLGWKDAFGDAMKELEAIRQQLARLDDSNVGLTALHGDLTQSRLKILEQVQAGVTGLREENREVRRRQDRMISDLNETRGELRQLLDLVDVLRPFAPPAGTGDKAGEGAHTHPEAAAQPPKLEAEAGYGSTAPAEDHPPASSGTESQGGTMENTEHRPQSEVRSEDPDLGLKNAIEAAYQGTGTSIGQPSAATPEASAGADDPRIAHGVLLLKAAGVASAELIAHRDTWEWLAALAVDHSHFRTPPSVEDFKEGRVRTVLSGRSLIALLIELWNARSTSTPLQGDWAMAVTTYNRIAAELAGVTGQGETIRIVLDDGLPHEPGD</sequence>
<gene>
    <name evidence="2" type="ORF">ABT322_08565</name>
</gene>
<dbReference type="Proteomes" id="UP001490330">
    <property type="component" value="Unassembled WGS sequence"/>
</dbReference>
<accession>A0ABV1VBG3</accession>
<organism evidence="2 3">
    <name type="scientific">Streptomyces flaveolus</name>
    <dbReference type="NCBI Taxonomy" id="67297"/>
    <lineage>
        <taxon>Bacteria</taxon>
        <taxon>Bacillati</taxon>
        <taxon>Actinomycetota</taxon>
        <taxon>Actinomycetes</taxon>
        <taxon>Kitasatosporales</taxon>
        <taxon>Streptomycetaceae</taxon>
        <taxon>Streptomyces</taxon>
    </lineage>
</organism>
<feature type="compositionally biased region" description="Polar residues" evidence="1">
    <location>
        <begin position="225"/>
        <end position="236"/>
    </location>
</feature>
<dbReference type="EMBL" id="JBEPCV010000005">
    <property type="protein sequence ID" value="MER6903827.1"/>
    <property type="molecule type" value="Genomic_DNA"/>
</dbReference>
<proteinExistence type="predicted"/>
<protein>
    <submittedName>
        <fullName evidence="2">Uncharacterized protein</fullName>
    </submittedName>
</protein>
<comment type="caution">
    <text evidence="2">The sequence shown here is derived from an EMBL/GenBank/DDBJ whole genome shotgun (WGS) entry which is preliminary data.</text>
</comment>
<feature type="compositionally biased region" description="Basic and acidic residues" evidence="1">
    <location>
        <begin position="237"/>
        <end position="250"/>
    </location>
</feature>
<feature type="compositionally biased region" description="Low complexity" evidence="1">
    <location>
        <begin position="9"/>
        <end position="29"/>
    </location>
</feature>
<feature type="region of interest" description="Disordered" evidence="1">
    <location>
        <begin position="181"/>
        <end position="251"/>
    </location>
</feature>
<feature type="compositionally biased region" description="Basic and acidic residues" evidence="1">
    <location>
        <begin position="188"/>
        <end position="197"/>
    </location>
</feature>
<evidence type="ECO:0000256" key="1">
    <source>
        <dbReference type="SAM" id="MobiDB-lite"/>
    </source>
</evidence>
<evidence type="ECO:0000313" key="2">
    <source>
        <dbReference type="EMBL" id="MER6903827.1"/>
    </source>
</evidence>